<protein>
    <submittedName>
        <fullName evidence="2">SAP domain-containing protein</fullName>
    </submittedName>
</protein>
<proteinExistence type="predicted"/>
<dbReference type="Proteomes" id="UP000070560">
    <property type="component" value="Chromosome"/>
</dbReference>
<dbReference type="RefSeq" id="WP_066066164.1">
    <property type="nucleotide sequence ID" value="NZ_CP013015.1"/>
</dbReference>
<dbReference type="EMBL" id="DRIH01000051">
    <property type="protein sequence ID" value="HEC67484.1"/>
    <property type="molecule type" value="Genomic_DNA"/>
</dbReference>
<sequence>MTVKEIQTMAKNMGLKVGRLKKAEIIRKIQTAEGNIPCFGTERVHYCHEEMCLWREDCLKANK</sequence>
<gene>
    <name evidence="2" type="ORF">ENI35_01515</name>
    <name evidence="1" type="ORF">HS1_002478</name>
</gene>
<keyword evidence="3" id="KW-1185">Reference proteome</keyword>
<dbReference type="Proteomes" id="UP000885738">
    <property type="component" value="Unassembled WGS sequence"/>
</dbReference>
<dbReference type="KEGG" id="daw:HS1_002478"/>
<name>A0A7C1VM53_DESA2</name>
<dbReference type="OrthoDB" id="1687780at2"/>
<evidence type="ECO:0000313" key="2">
    <source>
        <dbReference type="EMBL" id="HEC67484.1"/>
    </source>
</evidence>
<evidence type="ECO:0000313" key="1">
    <source>
        <dbReference type="EMBL" id="AMM42260.1"/>
    </source>
</evidence>
<reference evidence="2" key="2">
    <citation type="journal article" date="2020" name="mSystems">
        <title>Genome- and Community-Level Interaction Insights into Carbon Utilization and Element Cycling Functions of Hydrothermarchaeota in Hydrothermal Sediment.</title>
        <authorList>
            <person name="Zhou Z."/>
            <person name="Liu Y."/>
            <person name="Xu W."/>
            <person name="Pan J."/>
            <person name="Luo Z.H."/>
            <person name="Li M."/>
        </authorList>
    </citation>
    <scope>NUCLEOTIDE SEQUENCE [LARGE SCALE GENOMIC DNA]</scope>
    <source>
        <strain evidence="2">HyVt-389</strain>
    </source>
</reference>
<accession>A0A7C1VM53</accession>
<dbReference type="EMBL" id="CP013015">
    <property type="protein sequence ID" value="AMM42260.1"/>
    <property type="molecule type" value="Genomic_DNA"/>
</dbReference>
<dbReference type="AlphaFoldDB" id="A0A7C1VM53"/>
<organism evidence="2">
    <name type="scientific">Desulfofervidus auxilii</name>
    <dbReference type="NCBI Taxonomy" id="1621989"/>
    <lineage>
        <taxon>Bacteria</taxon>
        <taxon>Pseudomonadati</taxon>
        <taxon>Thermodesulfobacteriota</taxon>
        <taxon>Candidatus Desulfofervidia</taxon>
        <taxon>Candidatus Desulfofervidales</taxon>
        <taxon>Candidatus Desulfofervidaceae</taxon>
        <taxon>Candidatus Desulfofervidus</taxon>
    </lineage>
</organism>
<evidence type="ECO:0000313" key="3">
    <source>
        <dbReference type="Proteomes" id="UP000070560"/>
    </source>
</evidence>
<reference evidence="1 3" key="1">
    <citation type="submission" date="2015-10" db="EMBL/GenBank/DDBJ databases">
        <title>Candidatus Desulfofervidus auxilii, a hydrogenotrophic sulfate-reducing bacterium involved in the thermophilic anaerobic oxidation of methane.</title>
        <authorList>
            <person name="Krukenberg V."/>
            <person name="Richter M."/>
            <person name="Wegener G."/>
        </authorList>
    </citation>
    <scope>NUCLEOTIDE SEQUENCE [LARGE SCALE GENOMIC DNA]</scope>
    <source>
        <strain evidence="1 3">HS1</strain>
    </source>
</reference>